<gene>
    <name evidence="2" type="ORF">AMAG_17190</name>
</gene>
<feature type="region of interest" description="Disordered" evidence="1">
    <location>
        <begin position="558"/>
        <end position="608"/>
    </location>
</feature>
<feature type="compositionally biased region" description="Basic residues" evidence="1">
    <location>
        <begin position="389"/>
        <end position="401"/>
    </location>
</feature>
<dbReference type="EMBL" id="GG745386">
    <property type="protein sequence ID" value="KNE72961.1"/>
    <property type="molecule type" value="Genomic_DNA"/>
</dbReference>
<dbReference type="AlphaFoldDB" id="A0A0L0TE80"/>
<reference evidence="3" key="2">
    <citation type="submission" date="2009-11" db="EMBL/GenBank/DDBJ databases">
        <title>The Genome Sequence of Allomyces macrogynus strain ATCC 38327.</title>
        <authorList>
            <consortium name="The Broad Institute Genome Sequencing Platform"/>
            <person name="Russ C."/>
            <person name="Cuomo C."/>
            <person name="Shea T."/>
            <person name="Young S.K."/>
            <person name="Zeng Q."/>
            <person name="Koehrsen M."/>
            <person name="Haas B."/>
            <person name="Borodovsky M."/>
            <person name="Guigo R."/>
            <person name="Alvarado L."/>
            <person name="Berlin A."/>
            <person name="Borenstein D."/>
            <person name="Chen Z."/>
            <person name="Engels R."/>
            <person name="Freedman E."/>
            <person name="Gellesch M."/>
            <person name="Goldberg J."/>
            <person name="Griggs A."/>
            <person name="Gujja S."/>
            <person name="Heiman D."/>
            <person name="Hepburn T."/>
            <person name="Howarth C."/>
            <person name="Jen D."/>
            <person name="Larson L."/>
            <person name="Lewis B."/>
            <person name="Mehta T."/>
            <person name="Park D."/>
            <person name="Pearson M."/>
            <person name="Roberts A."/>
            <person name="Saif S."/>
            <person name="Shenoy N."/>
            <person name="Sisk P."/>
            <person name="Stolte C."/>
            <person name="Sykes S."/>
            <person name="Walk T."/>
            <person name="White J."/>
            <person name="Yandava C."/>
            <person name="Burger G."/>
            <person name="Gray M.W."/>
            <person name="Holland P.W.H."/>
            <person name="King N."/>
            <person name="Lang F.B.F."/>
            <person name="Roger A.J."/>
            <person name="Ruiz-Trillo I."/>
            <person name="Lander E."/>
            <person name="Nusbaum C."/>
        </authorList>
    </citation>
    <scope>NUCLEOTIDE SEQUENCE [LARGE SCALE GENOMIC DNA]</scope>
    <source>
        <strain evidence="3">ATCC 38327</strain>
    </source>
</reference>
<sequence length="608" mass="60332">MEEGEESSGDASAGATEISAASSGANLVVKLPPKKRRKTADTATAHGNGAPSTVPGPVVALNGTVGEQATVSVTVAEPAISPPSLTTAPVDAPAASDDGALRDIATLSAVMAAASGTQRDLFVTGGLAQPHSPAIPGPTATTTSTPLFPLPPAAVTTTAHDADMAELFAMLNNQETLPLAPSGATDTPPVSQPTAEAIPEPWVAPDDAAIEPLIASQTSLPVVPDPIPAAISPTTAAAAPPPAAEVLTREDIDAMLRHVDQMILEFEGSDSSAPTPAPTVTAPVAAGARPVAPATAALNAPVVPPPPPPAPAKKRRTPRPRKPKTDMTAATAAAAAAEGTPEPSPAAAVPAPAKPVTPKRTSKKRASATATAATDLPSIDPVSAPPSAKKPRVRVPRKKKTATPTPAAATETAGSPLSPLPPPSQPSILPPPARPDDALRSFPPTLAMTRASDSAVALADPGDSMVLLGEAMVPVDDSVTVPVDTDAGPDTGDYWAETAAQERLALALARRLGLIGGPPPPQEAAPVALPSQNEPMGLGMRLAPPAAAAAAVEMPKSASTALAAALSSPGAPAWTLLESPPEGTAGSASAASSARSPPNRRPASSGAV</sequence>
<feature type="compositionally biased region" description="Low complexity" evidence="1">
    <location>
        <begin position="328"/>
        <end position="359"/>
    </location>
</feature>
<dbReference type="VEuPathDB" id="FungiDB:AMAG_17190"/>
<feature type="compositionally biased region" description="Low complexity" evidence="1">
    <location>
        <begin position="402"/>
        <end position="417"/>
    </location>
</feature>
<keyword evidence="3" id="KW-1185">Reference proteome</keyword>
<accession>A0A0L0TE80</accession>
<feature type="region of interest" description="Disordered" evidence="1">
    <location>
        <begin position="297"/>
        <end position="446"/>
    </location>
</feature>
<name>A0A0L0TE80_ALLM3</name>
<feature type="compositionally biased region" description="Basic residues" evidence="1">
    <location>
        <begin position="312"/>
        <end position="322"/>
    </location>
</feature>
<feature type="compositionally biased region" description="Pro residues" evidence="1">
    <location>
        <begin position="418"/>
        <end position="433"/>
    </location>
</feature>
<reference evidence="2 3" key="1">
    <citation type="submission" date="2009-11" db="EMBL/GenBank/DDBJ databases">
        <title>Annotation of Allomyces macrogynus ATCC 38327.</title>
        <authorList>
            <consortium name="The Broad Institute Genome Sequencing Platform"/>
            <person name="Russ C."/>
            <person name="Cuomo C."/>
            <person name="Burger G."/>
            <person name="Gray M.W."/>
            <person name="Holland P.W.H."/>
            <person name="King N."/>
            <person name="Lang F.B.F."/>
            <person name="Roger A.J."/>
            <person name="Ruiz-Trillo I."/>
            <person name="Young S.K."/>
            <person name="Zeng Q."/>
            <person name="Gargeya S."/>
            <person name="Fitzgerald M."/>
            <person name="Haas B."/>
            <person name="Abouelleil A."/>
            <person name="Alvarado L."/>
            <person name="Arachchi H.M."/>
            <person name="Berlin A."/>
            <person name="Chapman S.B."/>
            <person name="Gearin G."/>
            <person name="Goldberg J."/>
            <person name="Griggs A."/>
            <person name="Gujja S."/>
            <person name="Hansen M."/>
            <person name="Heiman D."/>
            <person name="Howarth C."/>
            <person name="Larimer J."/>
            <person name="Lui A."/>
            <person name="MacDonald P.J.P."/>
            <person name="McCowen C."/>
            <person name="Montmayeur A."/>
            <person name="Murphy C."/>
            <person name="Neiman D."/>
            <person name="Pearson M."/>
            <person name="Priest M."/>
            <person name="Roberts A."/>
            <person name="Saif S."/>
            <person name="Shea T."/>
            <person name="Sisk P."/>
            <person name="Stolte C."/>
            <person name="Sykes S."/>
            <person name="Wortman J."/>
            <person name="Nusbaum C."/>
            <person name="Birren B."/>
        </authorList>
    </citation>
    <scope>NUCLEOTIDE SEQUENCE [LARGE SCALE GENOMIC DNA]</scope>
    <source>
        <strain evidence="2 3">ATCC 38327</strain>
    </source>
</reference>
<evidence type="ECO:0000313" key="3">
    <source>
        <dbReference type="Proteomes" id="UP000054350"/>
    </source>
</evidence>
<dbReference type="OMA" id="AAVEMPK"/>
<organism evidence="2 3">
    <name type="scientific">Allomyces macrogynus (strain ATCC 38327)</name>
    <name type="common">Allomyces javanicus var. macrogynus</name>
    <dbReference type="NCBI Taxonomy" id="578462"/>
    <lineage>
        <taxon>Eukaryota</taxon>
        <taxon>Fungi</taxon>
        <taxon>Fungi incertae sedis</taxon>
        <taxon>Blastocladiomycota</taxon>
        <taxon>Blastocladiomycetes</taxon>
        <taxon>Blastocladiales</taxon>
        <taxon>Blastocladiaceae</taxon>
        <taxon>Allomyces</taxon>
    </lineage>
</organism>
<feature type="region of interest" description="Disordered" evidence="1">
    <location>
        <begin position="1"/>
        <end position="57"/>
    </location>
</feature>
<dbReference type="Proteomes" id="UP000054350">
    <property type="component" value="Unassembled WGS sequence"/>
</dbReference>
<protein>
    <submittedName>
        <fullName evidence="2">Uncharacterized protein</fullName>
    </submittedName>
</protein>
<evidence type="ECO:0000256" key="1">
    <source>
        <dbReference type="SAM" id="MobiDB-lite"/>
    </source>
</evidence>
<proteinExistence type="predicted"/>
<dbReference type="OrthoDB" id="10677175at2759"/>
<evidence type="ECO:0000313" key="2">
    <source>
        <dbReference type="EMBL" id="KNE72961.1"/>
    </source>
</evidence>
<dbReference type="STRING" id="578462.A0A0L0TE80"/>
<feature type="compositionally biased region" description="Pro residues" evidence="1">
    <location>
        <begin position="302"/>
        <end position="311"/>
    </location>
</feature>